<dbReference type="InterPro" id="IPR017938">
    <property type="entry name" value="Riboflavin_synthase-like_b-brl"/>
</dbReference>
<dbReference type="EC" id="1.18.1.2" evidence="2"/>
<evidence type="ECO:0000259" key="5">
    <source>
        <dbReference type="PROSITE" id="PS51384"/>
    </source>
</evidence>
<reference evidence="7" key="1">
    <citation type="submission" date="2017-01" db="EMBL/GenBank/DDBJ databases">
        <authorList>
            <person name="Wolfgang W.J."/>
            <person name="Cole J."/>
            <person name="Wroblewski D."/>
            <person name="Mcginnis J."/>
            <person name="Musser K.A."/>
        </authorList>
    </citation>
    <scope>NUCLEOTIDE SEQUENCE [LARGE SCALE GENOMIC DNA]</scope>
    <source>
        <strain evidence="7">DSM 19151</strain>
    </source>
</reference>
<evidence type="ECO:0000256" key="1">
    <source>
        <dbReference type="ARBA" id="ARBA00008312"/>
    </source>
</evidence>
<evidence type="ECO:0000313" key="6">
    <source>
        <dbReference type="EMBL" id="OSI18597.1"/>
    </source>
</evidence>
<evidence type="ECO:0000256" key="4">
    <source>
        <dbReference type="ARBA" id="ARBA00047776"/>
    </source>
</evidence>
<dbReference type="PROSITE" id="PS51384">
    <property type="entry name" value="FAD_FR"/>
    <property type="match status" value="1"/>
</dbReference>
<dbReference type="InterPro" id="IPR001433">
    <property type="entry name" value="OxRdtase_FAD/NAD-bd"/>
</dbReference>
<dbReference type="PANTHER" id="PTHR47878">
    <property type="entry name" value="OXIDOREDUCTASE FAD/NAD(P)-BINDING DOMAIN PROTEIN"/>
    <property type="match status" value="1"/>
</dbReference>
<dbReference type="CDD" id="cd06195">
    <property type="entry name" value="FNR1"/>
    <property type="match status" value="1"/>
</dbReference>
<dbReference type="InterPro" id="IPR017927">
    <property type="entry name" value="FAD-bd_FR_type"/>
</dbReference>
<dbReference type="PANTHER" id="PTHR47878:SF2">
    <property type="entry name" value="OXIDOREDUCTASE FAD_NAD(P)-BINDING DOMAIN PROTEIN"/>
    <property type="match status" value="1"/>
</dbReference>
<evidence type="ECO:0000313" key="7">
    <source>
        <dbReference type="Proteomes" id="UP000193118"/>
    </source>
</evidence>
<comment type="catalytic activity">
    <reaction evidence="4">
        <text>2 reduced [2Fe-2S]-[ferredoxin] + NADP(+) + H(+) = 2 oxidized [2Fe-2S]-[ferredoxin] + NADPH</text>
        <dbReference type="Rhea" id="RHEA:20125"/>
        <dbReference type="Rhea" id="RHEA-COMP:10000"/>
        <dbReference type="Rhea" id="RHEA-COMP:10001"/>
        <dbReference type="ChEBI" id="CHEBI:15378"/>
        <dbReference type="ChEBI" id="CHEBI:33737"/>
        <dbReference type="ChEBI" id="CHEBI:33738"/>
        <dbReference type="ChEBI" id="CHEBI:57783"/>
        <dbReference type="ChEBI" id="CHEBI:58349"/>
        <dbReference type="EC" id="1.18.1.2"/>
    </reaction>
</comment>
<dbReference type="GO" id="GO:0042167">
    <property type="term" value="P:heme catabolic process"/>
    <property type="evidence" value="ECO:0007669"/>
    <property type="project" value="TreeGrafter"/>
</dbReference>
<dbReference type="InterPro" id="IPR033892">
    <property type="entry name" value="FNR_bac"/>
</dbReference>
<dbReference type="Gene3D" id="2.40.30.10">
    <property type="entry name" value="Translation factors"/>
    <property type="match status" value="1"/>
</dbReference>
<accession>A0A1X3DGL5</accession>
<dbReference type="Pfam" id="PF00175">
    <property type="entry name" value="NAD_binding_1"/>
    <property type="match status" value="1"/>
</dbReference>
<dbReference type="Proteomes" id="UP000193118">
    <property type="component" value="Unassembled WGS sequence"/>
</dbReference>
<dbReference type="InterPro" id="IPR039261">
    <property type="entry name" value="FNR_nucleotide-bd"/>
</dbReference>
<dbReference type="STRING" id="194197.BWD09_02190"/>
<evidence type="ECO:0000256" key="2">
    <source>
        <dbReference type="ARBA" id="ARBA00013223"/>
    </source>
</evidence>
<sequence length="258" mass="28526">MSAAPEAKYTEETVLWVERHTPKLMTFAITRPESYRFSAGQFSRLGFRDGSGFIWRAYSVVSAEYADTLEYFAVLIENGPMSAKLAALQSGDTVLLDKTATGFLLPERFADGRDLVMLCTGSGIAPFLSILEQPEIWQRFDSLTLAHSVSYAGELIFNGRIAALQAHPLVGEYFHKLTFLPVLTREQAAGALNKRLPELLKNGGLAAAAGKTFTPQDTRFMICGNPAMVRDTFQALLDMGFAMHRNRIPGQIMMENGF</sequence>
<protein>
    <recommendedName>
        <fullName evidence="2">ferredoxin--NADP(+) reductase</fullName>
        <ecNumber evidence="2">1.18.1.2</ecNumber>
    </recommendedName>
</protein>
<dbReference type="OrthoDB" id="9784483at2"/>
<dbReference type="SUPFAM" id="SSF52343">
    <property type="entry name" value="Ferredoxin reductase-like, C-terminal NADP-linked domain"/>
    <property type="match status" value="1"/>
</dbReference>
<gene>
    <name evidence="6" type="ORF">BWD09_02190</name>
</gene>
<proteinExistence type="inferred from homology"/>
<evidence type="ECO:0000256" key="3">
    <source>
        <dbReference type="ARBA" id="ARBA00022741"/>
    </source>
</evidence>
<name>A0A1X3DGL5_9NEIS</name>
<dbReference type="GO" id="GO:0000166">
    <property type="term" value="F:nucleotide binding"/>
    <property type="evidence" value="ECO:0007669"/>
    <property type="project" value="UniProtKB-KW"/>
</dbReference>
<dbReference type="InterPro" id="IPR051930">
    <property type="entry name" value="FNR_type-1"/>
</dbReference>
<dbReference type="Gene3D" id="3.40.50.80">
    <property type="entry name" value="Nucleotide-binding domain of ferredoxin-NADP reductase (FNR) module"/>
    <property type="match status" value="1"/>
</dbReference>
<keyword evidence="7" id="KW-1185">Reference proteome</keyword>
<comment type="caution">
    <text evidence="6">The sequence shown here is derived from an EMBL/GenBank/DDBJ whole genome shotgun (WGS) entry which is preliminary data.</text>
</comment>
<keyword evidence="3" id="KW-0547">Nucleotide-binding</keyword>
<comment type="similarity">
    <text evidence="1">Belongs to the ferredoxin--NADP reductase type 1 family.</text>
</comment>
<dbReference type="AlphaFoldDB" id="A0A1X3DGL5"/>
<dbReference type="GeneID" id="94579826"/>
<dbReference type="EMBL" id="MTBO01000002">
    <property type="protein sequence ID" value="OSI18597.1"/>
    <property type="molecule type" value="Genomic_DNA"/>
</dbReference>
<dbReference type="SUPFAM" id="SSF63380">
    <property type="entry name" value="Riboflavin synthase domain-like"/>
    <property type="match status" value="1"/>
</dbReference>
<dbReference type="GO" id="GO:0004324">
    <property type="term" value="F:ferredoxin-NADP+ reductase activity"/>
    <property type="evidence" value="ECO:0007669"/>
    <property type="project" value="UniProtKB-EC"/>
</dbReference>
<organism evidence="6 7">
    <name type="scientific">Neisseria dentiae</name>
    <dbReference type="NCBI Taxonomy" id="194197"/>
    <lineage>
        <taxon>Bacteria</taxon>
        <taxon>Pseudomonadati</taxon>
        <taxon>Pseudomonadota</taxon>
        <taxon>Betaproteobacteria</taxon>
        <taxon>Neisseriales</taxon>
        <taxon>Neisseriaceae</taxon>
        <taxon>Neisseria</taxon>
    </lineage>
</organism>
<dbReference type="GO" id="GO:0034599">
    <property type="term" value="P:cellular response to oxidative stress"/>
    <property type="evidence" value="ECO:0007669"/>
    <property type="project" value="TreeGrafter"/>
</dbReference>
<dbReference type="RefSeq" id="WP_085365097.1">
    <property type="nucleotide sequence ID" value="NZ_CAUJPZ010000001.1"/>
</dbReference>
<feature type="domain" description="FAD-binding FR-type" evidence="5">
    <location>
        <begin position="7"/>
        <end position="106"/>
    </location>
</feature>